<dbReference type="KEGG" id="dpte:113795675"/>
<keyword evidence="2" id="KW-0472">Membrane</keyword>
<gene>
    <name evidence="4" type="primary">LOC113795675</name>
</gene>
<proteinExistence type="predicted"/>
<feature type="transmembrane region" description="Helical" evidence="2">
    <location>
        <begin position="99"/>
        <end position="118"/>
    </location>
</feature>
<dbReference type="OMA" id="TSFFCLQ"/>
<dbReference type="InParanoid" id="A0A6P6Y8I7"/>
<sequence length="588" mass="69150">MIKMSNNHKTNGIRLFNHIRNDENLKNLLIKEDFALLLNAFESQFELDSIESSRSEFDIDSLFSKKLLNFVINNCNIIYSLSAVIVLATLILSDSITQWMDLLIILFACLISFVILWLKRNQIGCNELSLIKLAEQINNERQSLTKLKELIEDNWNNNNNNVENNCLTRLAINFRDIGIRCAQDFRQQTLTLKELLPLKADIDDNLLSTIPENLYESYNNCDMDNIRTLKSLRQLIRLQISEFFKRILLVYVRNYHLNDENFMEKFSNQNFIEKFNEIIRKMMENSIGRQKELLKIISFHKSFYLPSTIRDNDDKNVDKMKNELKILWQNFRNIRKCLYRSINSIDDCEMIVDQCDNDDNVATTTTETSDLKMMKANFDCKLGSIAEQLTTAQDMIQTIRRSLQRNDNRQRINSEPITQNNDIDSNIDDNNRSGRKINLIQESEPPKDEVFEAFIDNNDNFQRSNVFNDYDQDDDDQMDNEMKIMENNMFNELRTALKDKHIEHRIREARAQGLNVNIEQIENDYYQQQQQQTIPKQLMFDDTNHDNSDGRIETIDSQQQQQSSSSPVMGLNLKFDFNLAMNDSNQLK</sequence>
<feature type="region of interest" description="Disordered" evidence="1">
    <location>
        <begin position="540"/>
        <end position="568"/>
    </location>
</feature>
<dbReference type="Proteomes" id="UP000515146">
    <property type="component" value="Unplaced"/>
</dbReference>
<reference evidence="4" key="1">
    <citation type="submission" date="2025-08" db="UniProtKB">
        <authorList>
            <consortium name="RefSeq"/>
        </authorList>
    </citation>
    <scope>IDENTIFICATION</scope>
    <source>
        <strain evidence="4">Airmid</strain>
    </source>
</reference>
<evidence type="ECO:0000313" key="4">
    <source>
        <dbReference type="RefSeq" id="XP_027201682.1"/>
    </source>
</evidence>
<dbReference type="OrthoDB" id="6515954at2759"/>
<organism evidence="3 4">
    <name type="scientific">Dermatophagoides pteronyssinus</name>
    <name type="common">European house dust mite</name>
    <dbReference type="NCBI Taxonomy" id="6956"/>
    <lineage>
        <taxon>Eukaryota</taxon>
        <taxon>Metazoa</taxon>
        <taxon>Ecdysozoa</taxon>
        <taxon>Arthropoda</taxon>
        <taxon>Chelicerata</taxon>
        <taxon>Arachnida</taxon>
        <taxon>Acari</taxon>
        <taxon>Acariformes</taxon>
        <taxon>Sarcoptiformes</taxon>
        <taxon>Astigmata</taxon>
        <taxon>Psoroptidia</taxon>
        <taxon>Analgoidea</taxon>
        <taxon>Pyroglyphidae</taxon>
        <taxon>Dermatophagoidinae</taxon>
        <taxon>Dermatophagoides</taxon>
    </lineage>
</organism>
<accession>A0A6P6Y8I7</accession>
<evidence type="ECO:0000313" key="3">
    <source>
        <dbReference type="Proteomes" id="UP000515146"/>
    </source>
</evidence>
<keyword evidence="2" id="KW-1133">Transmembrane helix</keyword>
<keyword evidence="2" id="KW-0812">Transmembrane</keyword>
<name>A0A6P6Y8I7_DERPT</name>
<protein>
    <submittedName>
        <fullName evidence="4">Protein PFC0760c-like</fullName>
    </submittedName>
</protein>
<keyword evidence="3" id="KW-1185">Reference proteome</keyword>
<feature type="non-terminal residue" evidence="4">
    <location>
        <position position="588"/>
    </location>
</feature>
<feature type="compositionally biased region" description="Low complexity" evidence="1">
    <location>
        <begin position="557"/>
        <end position="566"/>
    </location>
</feature>
<evidence type="ECO:0000256" key="2">
    <source>
        <dbReference type="SAM" id="Phobius"/>
    </source>
</evidence>
<dbReference type="AlphaFoldDB" id="A0A6P6Y8I7"/>
<feature type="compositionally biased region" description="Basic and acidic residues" evidence="1">
    <location>
        <begin position="542"/>
        <end position="554"/>
    </location>
</feature>
<feature type="transmembrane region" description="Helical" evidence="2">
    <location>
        <begin position="71"/>
        <end position="93"/>
    </location>
</feature>
<evidence type="ECO:0000256" key="1">
    <source>
        <dbReference type="SAM" id="MobiDB-lite"/>
    </source>
</evidence>
<dbReference type="RefSeq" id="XP_027201682.1">
    <property type="nucleotide sequence ID" value="XM_027345881.1"/>
</dbReference>
<feature type="region of interest" description="Disordered" evidence="1">
    <location>
        <begin position="406"/>
        <end position="432"/>
    </location>
</feature>